<dbReference type="Proteomes" id="UP000612055">
    <property type="component" value="Unassembled WGS sequence"/>
</dbReference>
<evidence type="ECO:0000313" key="2">
    <source>
        <dbReference type="EMBL" id="KAG2497572.1"/>
    </source>
</evidence>
<dbReference type="EMBL" id="JAEHOE010000013">
    <property type="protein sequence ID" value="KAG2497572.1"/>
    <property type="molecule type" value="Genomic_DNA"/>
</dbReference>
<feature type="region of interest" description="Disordered" evidence="1">
    <location>
        <begin position="108"/>
        <end position="172"/>
    </location>
</feature>
<reference evidence="2" key="1">
    <citation type="journal article" date="2020" name="bioRxiv">
        <title>Comparative genomics of Chlamydomonas.</title>
        <authorList>
            <person name="Craig R.J."/>
            <person name="Hasan A.R."/>
            <person name="Ness R.W."/>
            <person name="Keightley P.D."/>
        </authorList>
    </citation>
    <scope>NUCLEOTIDE SEQUENCE</scope>
    <source>
        <strain evidence="2">CCAP 11/70</strain>
    </source>
</reference>
<dbReference type="AlphaFoldDB" id="A0A835Y9S0"/>
<feature type="region of interest" description="Disordered" evidence="1">
    <location>
        <begin position="299"/>
        <end position="382"/>
    </location>
</feature>
<proteinExistence type="predicted"/>
<evidence type="ECO:0000256" key="1">
    <source>
        <dbReference type="SAM" id="MobiDB-lite"/>
    </source>
</evidence>
<protein>
    <submittedName>
        <fullName evidence="2">Uncharacterized protein</fullName>
    </submittedName>
</protein>
<keyword evidence="3" id="KW-1185">Reference proteome</keyword>
<feature type="region of interest" description="Disordered" evidence="1">
    <location>
        <begin position="51"/>
        <end position="90"/>
    </location>
</feature>
<feature type="region of interest" description="Disordered" evidence="1">
    <location>
        <begin position="427"/>
        <end position="452"/>
    </location>
</feature>
<feature type="region of interest" description="Disordered" evidence="1">
    <location>
        <begin position="492"/>
        <end position="538"/>
    </location>
</feature>
<gene>
    <name evidence="2" type="ORF">HYH03_004318</name>
</gene>
<comment type="caution">
    <text evidence="2">The sequence shown here is derived from an EMBL/GenBank/DDBJ whole genome shotgun (WGS) entry which is preliminary data.</text>
</comment>
<feature type="compositionally biased region" description="Gly residues" evidence="1">
    <location>
        <begin position="515"/>
        <end position="534"/>
    </location>
</feature>
<feature type="compositionally biased region" description="Low complexity" evidence="1">
    <location>
        <begin position="331"/>
        <end position="352"/>
    </location>
</feature>
<feature type="compositionally biased region" description="Gly residues" evidence="1">
    <location>
        <begin position="142"/>
        <end position="151"/>
    </location>
</feature>
<dbReference type="OrthoDB" id="548478at2759"/>
<name>A0A835Y9S0_9CHLO</name>
<sequence length="747" mass="75079">MEQGWASGTAILSFAQPLHEPLAVKEPARSVRPGQTYGLWASVAPELGLLGGVGAAHGQNQRPPGAAAPQQRHDDSPTGLLEEEPYPVAPLSPTAAADAAAAAAAAAGAPGYGSSTSGGEALPGGGSAGDSDGDDAGMGSTSSGGSGGGGGIKRRLESSPPAAKRSRSSAVLRRKCGTQGVAKLVQTSTRLYIGVGQVREWLGEVEERRQLDVKVMLGDRLQPTPHRGELMYNKAAHYYWVTGTSLRKAAKGKWFMGWRHTPDDGLVLLLRSPRDPGVRAARAGGVRLANEAPALGPTAAQQAWLVPTGPTEDASSGGGRSSADWADEDGAPSPRQAAAAGGAVRSSSGARAWLSPAGGAEVHPPASPADRALAHPPVEPSSACSVLDLSRPRAGALLVSSSSLWAAKAPAALRTVEDAAGRAGITAPLAPPGRHSRGLAEAPAAGGGDSATRGGGGLDVIRRLPHAHGSLLLPPSRWEAAAVQAPELLGLDAPGSGAQRRQAQAPYNPPPLLMSGGGAAAAGGGGNGGGGSRDGGTPLPSAAGFVSGLHQQVVDLASLLTCASGAGRRGALAQERGSGSSGVALRRRCCAHGGPAAVDGGSGPHARCSGAAGAPQFEGYGGGGSRPPLPGQAMDRPAPPEQSVATGATSATELIPIPLPPHIADLLPPEQLPAGVLVRFRMGSGPPIEEAICCRVRAASETDARVLCDLPAELLLRWELGGWSSLRDGSLLIGLRSVTRRAAPVTW</sequence>
<evidence type="ECO:0000313" key="3">
    <source>
        <dbReference type="Proteomes" id="UP000612055"/>
    </source>
</evidence>
<accession>A0A835Y9S0</accession>
<organism evidence="2 3">
    <name type="scientific">Edaphochlamys debaryana</name>
    <dbReference type="NCBI Taxonomy" id="47281"/>
    <lineage>
        <taxon>Eukaryota</taxon>
        <taxon>Viridiplantae</taxon>
        <taxon>Chlorophyta</taxon>
        <taxon>core chlorophytes</taxon>
        <taxon>Chlorophyceae</taxon>
        <taxon>CS clade</taxon>
        <taxon>Chlamydomonadales</taxon>
        <taxon>Chlamydomonadales incertae sedis</taxon>
        <taxon>Edaphochlamys</taxon>
    </lineage>
</organism>
<feature type="region of interest" description="Disordered" evidence="1">
    <location>
        <begin position="618"/>
        <end position="647"/>
    </location>
</feature>